<dbReference type="SUPFAM" id="SSF56112">
    <property type="entry name" value="Protein kinase-like (PK-like)"/>
    <property type="match status" value="1"/>
</dbReference>
<dbReference type="RefSeq" id="WP_201673886.1">
    <property type="nucleotide sequence ID" value="NZ_JAEQNE010000002.1"/>
</dbReference>
<evidence type="ECO:0000259" key="1">
    <source>
        <dbReference type="Pfam" id="PF19974"/>
    </source>
</evidence>
<proteinExistence type="predicted"/>
<evidence type="ECO:0000313" key="3">
    <source>
        <dbReference type="Proteomes" id="UP000599109"/>
    </source>
</evidence>
<evidence type="ECO:0000313" key="2">
    <source>
        <dbReference type="EMBL" id="MBL0391242.1"/>
    </source>
</evidence>
<gene>
    <name evidence="2" type="ORF">JJ685_08840</name>
</gene>
<protein>
    <recommendedName>
        <fullName evidence="1">Ternary complex associated domain-containing protein</fullName>
    </recommendedName>
</protein>
<sequence>MTREFSQRDLTLLAANPSLHASSLAPARAIIIHDPTDTLLQVLSSKLLGSCLAHGLRIYIVAKIGRIGDIDLRLRPLAYHSQLQFLESTRLKQIPENCARFDAGPSYAPPAALNIIGLTGGAPAEDEILLRRAFADCTQLELRKMDSGTASVFQGFVTLRDSRAGPVPLPFFIKVDRYPKASKELRNYADCTALFVPFDARPNIDERRCLLGAERGLIVGNFVERSEALIRVVERSASYCPVIDSLFNHALRGWRAQAHWRQDPPPAQAMEPEGAIRSFRDARFLRKASECEAQSRRSNGLTLSPTQIGDMLDALPPVVHRRALAHGDLHGENVVAVDGRAVLIDFVNVADGPLVKDPAALETWLFLKITSDPADWARTADELYSWSNLVTLPQSRAPTQPLSGVWNVIRQIRQFALSEQLTVGEYAQAVAIQLLRHTLRKDPGEQDHRRPTFMKLAANLAESLKRTRSSLA</sequence>
<keyword evidence="3" id="KW-1185">Reference proteome</keyword>
<reference evidence="2 3" key="1">
    <citation type="journal article" date="2017" name="Int. J. Syst. Evol. Microbiol.">
        <title>Ramlibacter monticola sp. nov., isolated from forest soil.</title>
        <authorList>
            <person name="Chaudhary D.K."/>
            <person name="Kim J."/>
        </authorList>
    </citation>
    <scope>NUCLEOTIDE SEQUENCE [LARGE SCALE GENOMIC DNA]</scope>
    <source>
        <strain evidence="2 3">KACC 19175</strain>
    </source>
</reference>
<feature type="domain" description="Ternary complex associated" evidence="1">
    <location>
        <begin position="272"/>
        <end position="417"/>
    </location>
</feature>
<dbReference type="InterPro" id="IPR045544">
    <property type="entry name" value="TCAD9"/>
</dbReference>
<dbReference type="AlphaFoldDB" id="A0A936YYY7"/>
<name>A0A936YYY7_9BURK</name>
<dbReference type="Proteomes" id="UP000599109">
    <property type="component" value="Unassembled WGS sequence"/>
</dbReference>
<dbReference type="Pfam" id="PF19974">
    <property type="entry name" value="TCAD9"/>
    <property type="match status" value="1"/>
</dbReference>
<organism evidence="2 3">
    <name type="scientific">Ramlibacter monticola</name>
    <dbReference type="NCBI Taxonomy" id="1926872"/>
    <lineage>
        <taxon>Bacteria</taxon>
        <taxon>Pseudomonadati</taxon>
        <taxon>Pseudomonadota</taxon>
        <taxon>Betaproteobacteria</taxon>
        <taxon>Burkholderiales</taxon>
        <taxon>Comamonadaceae</taxon>
        <taxon>Ramlibacter</taxon>
    </lineage>
</organism>
<dbReference type="EMBL" id="JAEQNE010000002">
    <property type="protein sequence ID" value="MBL0391242.1"/>
    <property type="molecule type" value="Genomic_DNA"/>
</dbReference>
<comment type="caution">
    <text evidence="2">The sequence shown here is derived from an EMBL/GenBank/DDBJ whole genome shotgun (WGS) entry which is preliminary data.</text>
</comment>
<accession>A0A936YYY7</accession>
<dbReference type="InterPro" id="IPR011009">
    <property type="entry name" value="Kinase-like_dom_sf"/>
</dbReference>